<accession>A0A4U5JJE6</accession>
<dbReference type="Pfam" id="PF00561">
    <property type="entry name" value="Abhydrolase_1"/>
    <property type="match status" value="1"/>
</dbReference>
<dbReference type="SUPFAM" id="SSF53474">
    <property type="entry name" value="alpha/beta-Hydrolases"/>
    <property type="match status" value="1"/>
</dbReference>
<dbReference type="OrthoDB" id="7466at2157"/>
<evidence type="ECO:0000259" key="1">
    <source>
        <dbReference type="Pfam" id="PF00561"/>
    </source>
</evidence>
<evidence type="ECO:0000313" key="2">
    <source>
        <dbReference type="EMBL" id="TKR26229.1"/>
    </source>
</evidence>
<dbReference type="Proteomes" id="UP000308037">
    <property type="component" value="Unassembled WGS sequence"/>
</dbReference>
<name>A0A4U5JJE6_9EURY</name>
<dbReference type="Gene3D" id="3.40.50.1820">
    <property type="entry name" value="alpha/beta hydrolase"/>
    <property type="match status" value="1"/>
</dbReference>
<keyword evidence="3" id="KW-1185">Reference proteome</keyword>
<feature type="domain" description="AB hydrolase-1" evidence="1">
    <location>
        <begin position="42"/>
        <end position="153"/>
    </location>
</feature>
<dbReference type="RefSeq" id="WP_137276145.1">
    <property type="nucleotide sequence ID" value="NZ_QKNX01000002.1"/>
</dbReference>
<dbReference type="PANTHER" id="PTHR43798">
    <property type="entry name" value="MONOACYLGLYCEROL LIPASE"/>
    <property type="match status" value="1"/>
</dbReference>
<keyword evidence="2" id="KW-0378">Hydrolase</keyword>
<comment type="caution">
    <text evidence="2">The sequence shown here is derived from an EMBL/GenBank/DDBJ whole genome shotgun (WGS) entry which is preliminary data.</text>
</comment>
<protein>
    <submittedName>
        <fullName evidence="2">Alpha/beta hydrolase</fullName>
    </submittedName>
</protein>
<dbReference type="InterPro" id="IPR050266">
    <property type="entry name" value="AB_hydrolase_sf"/>
</dbReference>
<dbReference type="GO" id="GO:0016787">
    <property type="term" value="F:hydrolase activity"/>
    <property type="evidence" value="ECO:0007669"/>
    <property type="project" value="UniProtKB-KW"/>
</dbReference>
<sequence length="297" mass="34321">MTLGEDVENGHHDPIEGRYVWLEFDDETYRTFYEVAGDGDVPLIVLHTAGADSREYRHLLCDERLGEQFTIYAFDMPWHGRSYPPLADRWWERDYRLTTDFYAGFIVHFARTLGLDDPVVMGCSMGGEIILELASTYAEEVRAVIGLETTDFVPSDRGYIDDLQTILTHPEVDQEVFRPEWIHGLQAPQSPEHNKRETWWIYSQAGHGVYAGDIDFYAREWDAREQVANIDTDECGVYLLTGEYDFSGRPEDTERVAERIDGATIEIMDEMGHFPPVENPEAFREYLYPIAEEIVEE</sequence>
<gene>
    <name evidence="2" type="ORF">DM868_06960</name>
</gene>
<dbReference type="InterPro" id="IPR000073">
    <property type="entry name" value="AB_hydrolase_1"/>
</dbReference>
<dbReference type="AlphaFoldDB" id="A0A4U5JJE6"/>
<reference evidence="2 3" key="1">
    <citation type="submission" date="2019-04" db="EMBL/GenBank/DDBJ databases">
        <title>Natronomonas sp. F20-122 a newhaloarchaeon isolated from a saline saltern of Isla Bacuta, Huelva, Spain.</title>
        <authorList>
            <person name="Duran-Viseras A."/>
            <person name="Sanchez-Porro C."/>
            <person name="Ventosa A."/>
        </authorList>
    </citation>
    <scope>NUCLEOTIDE SEQUENCE [LARGE SCALE GENOMIC DNA]</scope>
    <source>
        <strain evidence="2 3">F20-122</strain>
    </source>
</reference>
<dbReference type="EMBL" id="QKNX01000002">
    <property type="protein sequence ID" value="TKR26229.1"/>
    <property type="molecule type" value="Genomic_DNA"/>
</dbReference>
<dbReference type="InterPro" id="IPR029058">
    <property type="entry name" value="AB_hydrolase_fold"/>
</dbReference>
<proteinExistence type="predicted"/>
<organism evidence="2 3">
    <name type="scientific">Natronomonas salsuginis</name>
    <dbReference type="NCBI Taxonomy" id="2217661"/>
    <lineage>
        <taxon>Archaea</taxon>
        <taxon>Methanobacteriati</taxon>
        <taxon>Methanobacteriota</taxon>
        <taxon>Stenosarchaea group</taxon>
        <taxon>Halobacteria</taxon>
        <taxon>Halobacteriales</taxon>
        <taxon>Natronomonadaceae</taxon>
        <taxon>Natronomonas</taxon>
    </lineage>
</organism>
<evidence type="ECO:0000313" key="3">
    <source>
        <dbReference type="Proteomes" id="UP000308037"/>
    </source>
</evidence>